<feature type="compositionally biased region" description="Basic residues" evidence="1">
    <location>
        <begin position="171"/>
        <end position="189"/>
    </location>
</feature>
<dbReference type="GO" id="GO:0005759">
    <property type="term" value="C:mitochondrial matrix"/>
    <property type="evidence" value="ECO:0007669"/>
    <property type="project" value="TreeGrafter"/>
</dbReference>
<dbReference type="InterPro" id="IPR016142">
    <property type="entry name" value="Citrate_synth-like_lrg_a-sub"/>
</dbReference>
<comment type="caution">
    <text evidence="2">The sequence shown here is derived from an EMBL/GenBank/DDBJ whole genome shotgun (WGS) entry which is preliminary data.</text>
</comment>
<gene>
    <name evidence="2" type="ORF">Scaly_2798600</name>
</gene>
<dbReference type="GO" id="GO:0005975">
    <property type="term" value="P:carbohydrate metabolic process"/>
    <property type="evidence" value="ECO:0007669"/>
    <property type="project" value="TreeGrafter"/>
</dbReference>
<dbReference type="InterPro" id="IPR002020">
    <property type="entry name" value="Citrate_synthase"/>
</dbReference>
<proteinExistence type="predicted"/>
<dbReference type="InterPro" id="IPR036969">
    <property type="entry name" value="Citrate_synthase_sf"/>
</dbReference>
<accession>A0AAW2IVN3</accession>
<reference evidence="2" key="1">
    <citation type="submission" date="2020-06" db="EMBL/GenBank/DDBJ databases">
        <authorList>
            <person name="Li T."/>
            <person name="Hu X."/>
            <person name="Zhang T."/>
            <person name="Song X."/>
            <person name="Zhang H."/>
            <person name="Dai N."/>
            <person name="Sheng W."/>
            <person name="Hou X."/>
            <person name="Wei L."/>
        </authorList>
    </citation>
    <scope>NUCLEOTIDE SEQUENCE</scope>
    <source>
        <strain evidence="2">KEN8</strain>
        <tissue evidence="2">Leaf</tissue>
    </source>
</reference>
<dbReference type="SUPFAM" id="SSF48256">
    <property type="entry name" value="Citrate synthase"/>
    <property type="match status" value="1"/>
</dbReference>
<feature type="region of interest" description="Disordered" evidence="1">
    <location>
        <begin position="251"/>
        <end position="287"/>
    </location>
</feature>
<dbReference type="PANTHER" id="PTHR11739:SF8">
    <property type="entry name" value="CITRATE SYNTHASE, MITOCHONDRIAL"/>
    <property type="match status" value="1"/>
</dbReference>
<evidence type="ECO:0000313" key="2">
    <source>
        <dbReference type="EMBL" id="KAL0286175.1"/>
    </source>
</evidence>
<dbReference type="GO" id="GO:0046912">
    <property type="term" value="F:acyltransferase activity, acyl groups converted into alkyl on transfer"/>
    <property type="evidence" value="ECO:0007669"/>
    <property type="project" value="InterPro"/>
</dbReference>
<name>A0AAW2IVN3_9LAMI</name>
<organism evidence="2">
    <name type="scientific">Sesamum calycinum</name>
    <dbReference type="NCBI Taxonomy" id="2727403"/>
    <lineage>
        <taxon>Eukaryota</taxon>
        <taxon>Viridiplantae</taxon>
        <taxon>Streptophyta</taxon>
        <taxon>Embryophyta</taxon>
        <taxon>Tracheophyta</taxon>
        <taxon>Spermatophyta</taxon>
        <taxon>Magnoliopsida</taxon>
        <taxon>eudicotyledons</taxon>
        <taxon>Gunneridae</taxon>
        <taxon>Pentapetalae</taxon>
        <taxon>asterids</taxon>
        <taxon>lamiids</taxon>
        <taxon>Lamiales</taxon>
        <taxon>Pedaliaceae</taxon>
        <taxon>Sesamum</taxon>
    </lineage>
</organism>
<dbReference type="AlphaFoldDB" id="A0AAW2IVN3"/>
<dbReference type="Gene3D" id="1.10.580.10">
    <property type="entry name" value="Citrate Synthase, domain 1"/>
    <property type="match status" value="1"/>
</dbReference>
<protein>
    <submittedName>
        <fullName evidence="2">Citrate synthase, mitochondrial</fullName>
    </submittedName>
</protein>
<feature type="region of interest" description="Disordered" evidence="1">
    <location>
        <begin position="123"/>
        <end position="189"/>
    </location>
</feature>
<evidence type="ECO:0000256" key="1">
    <source>
        <dbReference type="SAM" id="MobiDB-lite"/>
    </source>
</evidence>
<dbReference type="GO" id="GO:0006099">
    <property type="term" value="P:tricarboxylic acid cycle"/>
    <property type="evidence" value="ECO:0007669"/>
    <property type="project" value="TreeGrafter"/>
</dbReference>
<dbReference type="EMBL" id="JACGWM010001893">
    <property type="protein sequence ID" value="KAL0286175.1"/>
    <property type="molecule type" value="Genomic_DNA"/>
</dbReference>
<reference evidence="2" key="2">
    <citation type="journal article" date="2024" name="Plant">
        <title>Genomic evolution and insights into agronomic trait innovations of Sesamum species.</title>
        <authorList>
            <person name="Miao H."/>
            <person name="Wang L."/>
            <person name="Qu L."/>
            <person name="Liu H."/>
            <person name="Sun Y."/>
            <person name="Le M."/>
            <person name="Wang Q."/>
            <person name="Wei S."/>
            <person name="Zheng Y."/>
            <person name="Lin W."/>
            <person name="Duan Y."/>
            <person name="Cao H."/>
            <person name="Xiong S."/>
            <person name="Wang X."/>
            <person name="Wei L."/>
            <person name="Li C."/>
            <person name="Ma Q."/>
            <person name="Ju M."/>
            <person name="Zhao R."/>
            <person name="Li G."/>
            <person name="Mu C."/>
            <person name="Tian Q."/>
            <person name="Mei H."/>
            <person name="Zhang T."/>
            <person name="Gao T."/>
            <person name="Zhang H."/>
        </authorList>
    </citation>
    <scope>NUCLEOTIDE SEQUENCE</scope>
    <source>
        <strain evidence="2">KEN8</strain>
    </source>
</reference>
<dbReference type="PANTHER" id="PTHR11739">
    <property type="entry name" value="CITRATE SYNTHASE"/>
    <property type="match status" value="1"/>
</dbReference>
<sequence length="423" mass="46477">MNKSRVKQKEIPARFHAKDYNHEFRAYCTENSTVVARVMTRLVSLYYGLLSDWNREIVVLLRPVAATSPVRLAGLEARASAKQLSRIAAQLFRTTPAAQHSLYTAFLSSRGLAGPLSLTPPLSSISISPPHPTNTHHTHGSLPGPSKETFAAGLPPRRLSNQTPQEGARFKGWRGHPRRKISHKPRRQTKPLPEGLFWLLSLGEVPSEQQVRDLSPSGCRSELPSLVTELIDRCPTTPPWLSFSLASPALEHESQTSQGLRKGMKKASTGEHTSRTPWTSLASSPPSAAALPQQFYKDARSLPPQKDKDYSFNLAQPAWLRPRQELRLTRSSLVPHRQQTRPLPNVDAIPVSLLSTTASKEQNFYTVSSVGSVPLVCFPSSSSIRAVVPPRGPSPFSPRPGQACCCLSSDPSQAASYETGLRI</sequence>